<gene>
    <name evidence="1" type="ORF">K3G42_026107</name>
</gene>
<dbReference type="EMBL" id="CM037617">
    <property type="protein sequence ID" value="KAH8005316.1"/>
    <property type="molecule type" value="Genomic_DNA"/>
</dbReference>
<comment type="caution">
    <text evidence="1">The sequence shown here is derived from an EMBL/GenBank/DDBJ whole genome shotgun (WGS) entry which is preliminary data.</text>
</comment>
<name>A0ACB8FIZ3_9SAUR</name>
<accession>A0ACB8FIZ3</accession>
<sequence length="237" mass="25745">MSPAHPEEEEESCLHRKRKGWEKSVEGAAGQARRLDLRREECLQGRSGAYAGQVTGHLRNRHLPSSGEGSGYRCLETLTRRGGQRRPRGGGMPFVAKHRAALRASGESSECQGRQRTQRGAYPGQAIPVMEAQQPSGSSNGGQPGKAKRGSAATSQQHDTAEESRACTGRERGERPRRQCGSTGGCRTAFWGVPLFPALCALGSPRLCHAADWSLQNLASFFLPSRSPQKALRQQWG</sequence>
<proteinExistence type="predicted"/>
<protein>
    <submittedName>
        <fullName evidence="1">Uncharacterized protein</fullName>
    </submittedName>
</protein>
<keyword evidence="2" id="KW-1185">Reference proteome</keyword>
<dbReference type="Proteomes" id="UP000827872">
    <property type="component" value="Linkage Group LG04"/>
</dbReference>
<evidence type="ECO:0000313" key="2">
    <source>
        <dbReference type="Proteomes" id="UP000827872"/>
    </source>
</evidence>
<reference evidence="1" key="1">
    <citation type="submission" date="2021-08" db="EMBL/GenBank/DDBJ databases">
        <title>The first chromosome-level gecko genome reveals the dynamic sex chromosomes of Neotropical dwarf geckos (Sphaerodactylidae: Sphaerodactylus).</title>
        <authorList>
            <person name="Pinto B.J."/>
            <person name="Keating S.E."/>
            <person name="Gamble T."/>
        </authorList>
    </citation>
    <scope>NUCLEOTIDE SEQUENCE</scope>
    <source>
        <strain evidence="1">TG3544</strain>
    </source>
</reference>
<evidence type="ECO:0000313" key="1">
    <source>
        <dbReference type="EMBL" id="KAH8005316.1"/>
    </source>
</evidence>
<organism evidence="1 2">
    <name type="scientific">Sphaerodactylus townsendi</name>
    <dbReference type="NCBI Taxonomy" id="933632"/>
    <lineage>
        <taxon>Eukaryota</taxon>
        <taxon>Metazoa</taxon>
        <taxon>Chordata</taxon>
        <taxon>Craniata</taxon>
        <taxon>Vertebrata</taxon>
        <taxon>Euteleostomi</taxon>
        <taxon>Lepidosauria</taxon>
        <taxon>Squamata</taxon>
        <taxon>Bifurcata</taxon>
        <taxon>Gekkota</taxon>
        <taxon>Sphaerodactylidae</taxon>
        <taxon>Sphaerodactylus</taxon>
    </lineage>
</organism>